<protein>
    <submittedName>
        <fullName evidence="1">Uncharacterized protein</fullName>
    </submittedName>
</protein>
<accession>A0A392T2I6</accession>
<sequence length="80" mass="9046">MRWYFRISHPYMLPLPPGDPSRPCEAEAIIEDEAEADGPLATSLTSRIYMMKRIAQSLLNSGELPEGSRARRDVQAIWDA</sequence>
<organism evidence="1 2">
    <name type="scientific">Trifolium medium</name>
    <dbReference type="NCBI Taxonomy" id="97028"/>
    <lineage>
        <taxon>Eukaryota</taxon>
        <taxon>Viridiplantae</taxon>
        <taxon>Streptophyta</taxon>
        <taxon>Embryophyta</taxon>
        <taxon>Tracheophyta</taxon>
        <taxon>Spermatophyta</taxon>
        <taxon>Magnoliopsida</taxon>
        <taxon>eudicotyledons</taxon>
        <taxon>Gunneridae</taxon>
        <taxon>Pentapetalae</taxon>
        <taxon>rosids</taxon>
        <taxon>fabids</taxon>
        <taxon>Fabales</taxon>
        <taxon>Fabaceae</taxon>
        <taxon>Papilionoideae</taxon>
        <taxon>50 kb inversion clade</taxon>
        <taxon>NPAAA clade</taxon>
        <taxon>Hologalegina</taxon>
        <taxon>IRL clade</taxon>
        <taxon>Trifolieae</taxon>
        <taxon>Trifolium</taxon>
    </lineage>
</organism>
<dbReference type="AlphaFoldDB" id="A0A392T2I6"/>
<evidence type="ECO:0000313" key="2">
    <source>
        <dbReference type="Proteomes" id="UP000265520"/>
    </source>
</evidence>
<name>A0A392T2I6_9FABA</name>
<keyword evidence="2" id="KW-1185">Reference proteome</keyword>
<feature type="non-terminal residue" evidence="1">
    <location>
        <position position="80"/>
    </location>
</feature>
<evidence type="ECO:0000313" key="1">
    <source>
        <dbReference type="EMBL" id="MCI54587.1"/>
    </source>
</evidence>
<comment type="caution">
    <text evidence="1">The sequence shown here is derived from an EMBL/GenBank/DDBJ whole genome shotgun (WGS) entry which is preliminary data.</text>
</comment>
<dbReference type="Proteomes" id="UP000265520">
    <property type="component" value="Unassembled WGS sequence"/>
</dbReference>
<proteinExistence type="predicted"/>
<dbReference type="EMBL" id="LXQA010481727">
    <property type="protein sequence ID" value="MCI54587.1"/>
    <property type="molecule type" value="Genomic_DNA"/>
</dbReference>
<reference evidence="1 2" key="1">
    <citation type="journal article" date="2018" name="Front. Plant Sci.">
        <title>Red Clover (Trifolium pratense) and Zigzag Clover (T. medium) - A Picture of Genomic Similarities and Differences.</title>
        <authorList>
            <person name="Dluhosova J."/>
            <person name="Istvanek J."/>
            <person name="Nedelnik J."/>
            <person name="Repkova J."/>
        </authorList>
    </citation>
    <scope>NUCLEOTIDE SEQUENCE [LARGE SCALE GENOMIC DNA]</scope>
    <source>
        <strain evidence="2">cv. 10/8</strain>
        <tissue evidence="1">Leaf</tissue>
    </source>
</reference>